<dbReference type="PANTHER" id="PTHR32430">
    <property type="entry name" value="FIBRONECTIN TYPE III DOMAIN-CONTAINING PROTEIN 8"/>
    <property type="match status" value="1"/>
</dbReference>
<organism evidence="3 4">
    <name type="scientific">Eschrichtius robustus</name>
    <name type="common">California gray whale</name>
    <name type="synonym">Eschrichtius gibbosus</name>
    <dbReference type="NCBI Taxonomy" id="9764"/>
    <lineage>
        <taxon>Eukaryota</taxon>
        <taxon>Metazoa</taxon>
        <taxon>Chordata</taxon>
        <taxon>Craniata</taxon>
        <taxon>Vertebrata</taxon>
        <taxon>Euteleostomi</taxon>
        <taxon>Mammalia</taxon>
        <taxon>Eutheria</taxon>
        <taxon>Laurasiatheria</taxon>
        <taxon>Artiodactyla</taxon>
        <taxon>Whippomorpha</taxon>
        <taxon>Cetacea</taxon>
        <taxon>Mysticeti</taxon>
        <taxon>Eschrichtiidae</taxon>
        <taxon>Eschrichtius</taxon>
    </lineage>
</organism>
<evidence type="ECO:0000313" key="3">
    <source>
        <dbReference type="EMBL" id="KAJ8783935.1"/>
    </source>
</evidence>
<dbReference type="InterPro" id="IPR013783">
    <property type="entry name" value="Ig-like_fold"/>
</dbReference>
<comment type="caution">
    <text evidence="3">The sequence shown here is derived from an EMBL/GenBank/DDBJ whole genome shotgun (WGS) entry which is preliminary data.</text>
</comment>
<feature type="region of interest" description="Disordered" evidence="1">
    <location>
        <begin position="208"/>
        <end position="231"/>
    </location>
</feature>
<gene>
    <name evidence="3" type="ORF">J1605_008978</name>
</gene>
<keyword evidence="4" id="KW-1185">Reference proteome</keyword>
<evidence type="ECO:0000259" key="2">
    <source>
        <dbReference type="PROSITE" id="PS50853"/>
    </source>
</evidence>
<reference evidence="3 4" key="1">
    <citation type="submission" date="2022-11" db="EMBL/GenBank/DDBJ databases">
        <title>Whole genome sequence of Eschrichtius robustus ER-17-0199.</title>
        <authorList>
            <person name="Bruniche-Olsen A."/>
            <person name="Black A.N."/>
            <person name="Fields C.J."/>
            <person name="Walden K."/>
            <person name="Dewoody J.A."/>
        </authorList>
    </citation>
    <scope>NUCLEOTIDE SEQUENCE [LARGE SCALE GENOMIC DNA]</scope>
    <source>
        <strain evidence="3">ER-17-0199</strain>
        <tissue evidence="3">Blubber</tissue>
    </source>
</reference>
<dbReference type="EMBL" id="JAIQCJ010002079">
    <property type="protein sequence ID" value="KAJ8783935.1"/>
    <property type="molecule type" value="Genomic_DNA"/>
</dbReference>
<name>A0AB34GZ62_ESCRO</name>
<sequence length="383" mass="41923">MASETLYKVGDGEETMLKKETLNVLNTLNQMSKPFPNPKSLNRTVTTKGLPLSSRGSLVNSLKEDAINLPTLASESSEDLIKDALAASPVPFQLGTRDQEYAFFTSKGPREFDAQLQSKNVLSCSEAAGGSGKQMPMEDSECSSDDASISPMSSTLLNPIKLAVTQPNSSFFAGMLEGELNKLSFSSMGKSTEKGDLALCPQSKSQIAPGGLLDLDNPEVDTDTSSTPSESSVVLDVPEAPFICEHTVSDSTAVISWTYAPGKQQVSFYQVLLQEVVRKNDSEMPKAKNRPWIFNKILGTTVKLMELKPNTSYCLTVRAANVAGVGQWCKPYKFATVATDLNSFPENNPIQITVRRKEPQRKTMSIGLEDMRRLEDLEYLFPY</sequence>
<dbReference type="Gene3D" id="2.60.40.10">
    <property type="entry name" value="Immunoglobulins"/>
    <property type="match status" value="1"/>
</dbReference>
<dbReference type="PANTHER" id="PTHR32430:SF1">
    <property type="entry name" value="FIBRONECTIN TYPE III DOMAIN-CONTAINING PROTEIN 8"/>
    <property type="match status" value="1"/>
</dbReference>
<feature type="region of interest" description="Disordered" evidence="1">
    <location>
        <begin position="126"/>
        <end position="149"/>
    </location>
</feature>
<evidence type="ECO:0000313" key="4">
    <source>
        <dbReference type="Proteomes" id="UP001159641"/>
    </source>
</evidence>
<dbReference type="SUPFAM" id="SSF49265">
    <property type="entry name" value="Fibronectin type III"/>
    <property type="match status" value="1"/>
</dbReference>
<evidence type="ECO:0000256" key="1">
    <source>
        <dbReference type="SAM" id="MobiDB-lite"/>
    </source>
</evidence>
<dbReference type="InterPro" id="IPR036116">
    <property type="entry name" value="FN3_sf"/>
</dbReference>
<feature type="domain" description="Fibronectin type-III" evidence="2">
    <location>
        <begin position="237"/>
        <end position="339"/>
    </location>
</feature>
<dbReference type="PROSITE" id="PS50853">
    <property type="entry name" value="FN3"/>
    <property type="match status" value="1"/>
</dbReference>
<dbReference type="Proteomes" id="UP001159641">
    <property type="component" value="Unassembled WGS sequence"/>
</dbReference>
<dbReference type="Pfam" id="PF00041">
    <property type="entry name" value="fn3"/>
    <property type="match status" value="1"/>
</dbReference>
<accession>A0AB34GZ62</accession>
<dbReference type="SMART" id="SM00060">
    <property type="entry name" value="FN3"/>
    <property type="match status" value="1"/>
</dbReference>
<dbReference type="InterPro" id="IPR003961">
    <property type="entry name" value="FN3_dom"/>
</dbReference>
<dbReference type="AlphaFoldDB" id="A0AB34GZ62"/>
<dbReference type="GO" id="GO:0005634">
    <property type="term" value="C:nucleus"/>
    <property type="evidence" value="ECO:0007669"/>
    <property type="project" value="TreeGrafter"/>
</dbReference>
<proteinExistence type="predicted"/>
<dbReference type="CDD" id="cd00063">
    <property type="entry name" value="FN3"/>
    <property type="match status" value="1"/>
</dbReference>
<protein>
    <recommendedName>
        <fullName evidence="2">Fibronectin type-III domain-containing protein</fullName>
    </recommendedName>
</protein>